<feature type="transmembrane region" description="Helical" evidence="1">
    <location>
        <begin position="150"/>
        <end position="173"/>
    </location>
</feature>
<dbReference type="EMBL" id="APAU02000016">
    <property type="protein sequence ID" value="EUB61996.1"/>
    <property type="molecule type" value="Genomic_DNA"/>
</dbReference>
<organism evidence="2 3">
    <name type="scientific">Echinococcus granulosus</name>
    <name type="common">Hydatid tapeworm</name>
    <dbReference type="NCBI Taxonomy" id="6210"/>
    <lineage>
        <taxon>Eukaryota</taxon>
        <taxon>Metazoa</taxon>
        <taxon>Spiralia</taxon>
        <taxon>Lophotrochozoa</taxon>
        <taxon>Platyhelminthes</taxon>
        <taxon>Cestoda</taxon>
        <taxon>Eucestoda</taxon>
        <taxon>Cyclophyllidea</taxon>
        <taxon>Taeniidae</taxon>
        <taxon>Echinococcus</taxon>
        <taxon>Echinococcus granulosus group</taxon>
    </lineage>
</organism>
<gene>
    <name evidence="2" type="ORF">EGR_03269</name>
</gene>
<dbReference type="SUPFAM" id="SSF103473">
    <property type="entry name" value="MFS general substrate transporter"/>
    <property type="match status" value="1"/>
</dbReference>
<sequence length="222" mass="23544">MLGGSIVSRPDRRQCTAGIFARGHVRVFDKFICFMERCSQVSPLHELPAVVWGREEVRVSGEHWRVAGGASVVSRLLSSWAAGRPKVSSTLLSAVTLVLAGVTVCVMPYWGSLIGQIILMVIYGLTVSPFFSLTSIIICDILDLEALTNAYGIVTMVRGIASTVGSPVAGMIVAATSVFWVALLIAGGAVIVGGVLCVAILFHERAKLNKQVDGGVDTEQGK</sequence>
<dbReference type="AlphaFoldDB" id="W6ULJ6"/>
<protein>
    <submittedName>
        <fullName evidence="2">Monocarboxylate transporter 9</fullName>
    </submittedName>
</protein>
<dbReference type="InterPro" id="IPR011701">
    <property type="entry name" value="MFS"/>
</dbReference>
<dbReference type="GeneID" id="36338984"/>
<keyword evidence="1" id="KW-0472">Membrane</keyword>
<dbReference type="RefSeq" id="XP_024353192.1">
    <property type="nucleotide sequence ID" value="XM_024492518.1"/>
</dbReference>
<feature type="transmembrane region" description="Helical" evidence="1">
    <location>
        <begin position="91"/>
        <end position="111"/>
    </location>
</feature>
<keyword evidence="1" id="KW-1133">Transmembrane helix</keyword>
<dbReference type="Pfam" id="PF07690">
    <property type="entry name" value="MFS_1"/>
    <property type="match status" value="1"/>
</dbReference>
<dbReference type="PANTHER" id="PTHR11360">
    <property type="entry name" value="MONOCARBOXYLATE TRANSPORTER"/>
    <property type="match status" value="1"/>
</dbReference>
<keyword evidence="1" id="KW-0812">Transmembrane</keyword>
<dbReference type="PANTHER" id="PTHR11360:SF286">
    <property type="entry name" value="GH22266P"/>
    <property type="match status" value="1"/>
</dbReference>
<keyword evidence="3" id="KW-1185">Reference proteome</keyword>
<dbReference type="Proteomes" id="UP000019149">
    <property type="component" value="Unassembled WGS sequence"/>
</dbReference>
<proteinExistence type="predicted"/>
<dbReference type="OMA" id="ISTXILA"/>
<dbReference type="OrthoDB" id="6499973at2759"/>
<accession>W6ULJ6</accession>
<dbReference type="InterPro" id="IPR036259">
    <property type="entry name" value="MFS_trans_sf"/>
</dbReference>
<feature type="transmembrane region" description="Helical" evidence="1">
    <location>
        <begin position="179"/>
        <end position="202"/>
    </location>
</feature>
<dbReference type="GO" id="GO:0008028">
    <property type="term" value="F:monocarboxylic acid transmembrane transporter activity"/>
    <property type="evidence" value="ECO:0007669"/>
    <property type="project" value="TreeGrafter"/>
</dbReference>
<evidence type="ECO:0000313" key="3">
    <source>
        <dbReference type="Proteomes" id="UP000019149"/>
    </source>
</evidence>
<feature type="transmembrane region" description="Helical" evidence="1">
    <location>
        <begin position="117"/>
        <end position="138"/>
    </location>
</feature>
<dbReference type="STRING" id="6210.W6ULJ6"/>
<name>W6ULJ6_ECHGR</name>
<dbReference type="Gene3D" id="1.20.1250.20">
    <property type="entry name" value="MFS general substrate transporter like domains"/>
    <property type="match status" value="1"/>
</dbReference>
<dbReference type="InterPro" id="IPR050327">
    <property type="entry name" value="Proton-linked_MCT"/>
</dbReference>
<evidence type="ECO:0000256" key="1">
    <source>
        <dbReference type="SAM" id="Phobius"/>
    </source>
</evidence>
<reference evidence="2 3" key="1">
    <citation type="journal article" date="2013" name="Nat. Genet.">
        <title>The genome of the hydatid tapeworm Echinococcus granulosus.</title>
        <authorList>
            <person name="Zheng H."/>
            <person name="Zhang W."/>
            <person name="Zhang L."/>
            <person name="Zhang Z."/>
            <person name="Li J."/>
            <person name="Lu G."/>
            <person name="Zhu Y."/>
            <person name="Wang Y."/>
            <person name="Huang Y."/>
            <person name="Liu J."/>
            <person name="Kang H."/>
            <person name="Chen J."/>
            <person name="Wang L."/>
            <person name="Chen A."/>
            <person name="Yu S."/>
            <person name="Gao Z."/>
            <person name="Jin L."/>
            <person name="Gu W."/>
            <person name="Wang Z."/>
            <person name="Zhao L."/>
            <person name="Shi B."/>
            <person name="Wen H."/>
            <person name="Lin R."/>
            <person name="Jones M.K."/>
            <person name="Brejova B."/>
            <person name="Vinar T."/>
            <person name="Zhao G."/>
            <person name="McManus D.P."/>
            <person name="Chen Z."/>
            <person name="Zhou Y."/>
            <person name="Wang S."/>
        </authorList>
    </citation>
    <scope>NUCLEOTIDE SEQUENCE [LARGE SCALE GENOMIC DNA]</scope>
</reference>
<dbReference type="CTD" id="36338984"/>
<evidence type="ECO:0000313" key="2">
    <source>
        <dbReference type="EMBL" id="EUB61996.1"/>
    </source>
</evidence>
<dbReference type="KEGG" id="egl:EGR_03269"/>
<comment type="caution">
    <text evidence="2">The sequence shown here is derived from an EMBL/GenBank/DDBJ whole genome shotgun (WGS) entry which is preliminary data.</text>
</comment>